<evidence type="ECO:0000256" key="5">
    <source>
        <dbReference type="ARBA" id="ARBA00022884"/>
    </source>
</evidence>
<dbReference type="GO" id="GO:0001682">
    <property type="term" value="P:tRNA 5'-leader removal"/>
    <property type="evidence" value="ECO:0007669"/>
    <property type="project" value="UniProtKB-UniRule"/>
</dbReference>
<evidence type="ECO:0000313" key="8">
    <source>
        <dbReference type="EMBL" id="QTQ12801.1"/>
    </source>
</evidence>
<dbReference type="Pfam" id="PF00825">
    <property type="entry name" value="Ribonuclease_P"/>
    <property type="match status" value="1"/>
</dbReference>
<dbReference type="GO" id="GO:0042781">
    <property type="term" value="F:3'-tRNA processing endoribonuclease activity"/>
    <property type="evidence" value="ECO:0007669"/>
    <property type="project" value="TreeGrafter"/>
</dbReference>
<evidence type="ECO:0000256" key="7">
    <source>
        <dbReference type="NCBIfam" id="TIGR00188"/>
    </source>
</evidence>
<keyword evidence="1 6" id="KW-0819">tRNA processing</keyword>
<name>A0A975F1N6_9SPIR</name>
<keyword evidence="5 6" id="KW-0694">RNA-binding</keyword>
<dbReference type="SUPFAM" id="SSF54211">
    <property type="entry name" value="Ribosomal protein S5 domain 2-like"/>
    <property type="match status" value="1"/>
</dbReference>
<comment type="subunit">
    <text evidence="6">Consists of a catalytic RNA component (M1 or rnpB) and a protein subunit.</text>
</comment>
<dbReference type="NCBIfam" id="TIGR00188">
    <property type="entry name" value="rnpA"/>
    <property type="match status" value="1"/>
</dbReference>
<dbReference type="RefSeq" id="WP_210117513.1">
    <property type="nucleotide sequence ID" value="NZ_CP054257.1"/>
</dbReference>
<evidence type="ECO:0000256" key="4">
    <source>
        <dbReference type="ARBA" id="ARBA00022801"/>
    </source>
</evidence>
<dbReference type="InterPro" id="IPR020568">
    <property type="entry name" value="Ribosomal_Su5_D2-typ_SF"/>
</dbReference>
<dbReference type="PANTHER" id="PTHR33992">
    <property type="entry name" value="RIBONUCLEASE P PROTEIN COMPONENT"/>
    <property type="match status" value="1"/>
</dbReference>
<proteinExistence type="inferred from homology"/>
<reference evidence="8" key="2">
    <citation type="journal article" date="2021" name="Microbiol. Resour. Announc.">
        <title>Complete Genome Sequences of Three Human Oral Treponema parvum Isolates.</title>
        <authorList>
            <person name="Zeng H."/>
            <person name="Watt R.M."/>
        </authorList>
    </citation>
    <scope>NUCLEOTIDE SEQUENCE</scope>
    <source>
        <strain evidence="8">ATCC 700773</strain>
    </source>
</reference>
<evidence type="ECO:0000256" key="2">
    <source>
        <dbReference type="ARBA" id="ARBA00022722"/>
    </source>
</evidence>
<reference evidence="8" key="1">
    <citation type="submission" date="2020-05" db="EMBL/GenBank/DDBJ databases">
        <authorList>
            <person name="Zeng H."/>
            <person name="Chan Y.K."/>
            <person name="Watt R.M."/>
        </authorList>
    </citation>
    <scope>NUCLEOTIDE SEQUENCE</scope>
    <source>
        <strain evidence="8">ATCC 700773</strain>
    </source>
</reference>
<dbReference type="HAMAP" id="MF_00227">
    <property type="entry name" value="RNase_P"/>
    <property type="match status" value="1"/>
</dbReference>
<comment type="similarity">
    <text evidence="6">Belongs to the RnpA family.</text>
</comment>
<dbReference type="GO" id="GO:0000049">
    <property type="term" value="F:tRNA binding"/>
    <property type="evidence" value="ECO:0007669"/>
    <property type="project" value="UniProtKB-UniRule"/>
</dbReference>
<dbReference type="InterPro" id="IPR000100">
    <property type="entry name" value="RNase_P"/>
</dbReference>
<dbReference type="InterPro" id="IPR014721">
    <property type="entry name" value="Ribsml_uS5_D2-typ_fold_subgr"/>
</dbReference>
<dbReference type="GO" id="GO:0030677">
    <property type="term" value="C:ribonuclease P complex"/>
    <property type="evidence" value="ECO:0007669"/>
    <property type="project" value="TreeGrafter"/>
</dbReference>
<dbReference type="PANTHER" id="PTHR33992:SF1">
    <property type="entry name" value="RIBONUCLEASE P PROTEIN COMPONENT"/>
    <property type="match status" value="1"/>
</dbReference>
<dbReference type="Gene3D" id="3.30.230.10">
    <property type="match status" value="1"/>
</dbReference>
<accession>A0A975F1N6</accession>
<keyword evidence="3 6" id="KW-0255">Endonuclease</keyword>
<dbReference type="AlphaFoldDB" id="A0A975F1N6"/>
<evidence type="ECO:0000256" key="6">
    <source>
        <dbReference type="HAMAP-Rule" id="MF_00227"/>
    </source>
</evidence>
<evidence type="ECO:0000256" key="3">
    <source>
        <dbReference type="ARBA" id="ARBA00022759"/>
    </source>
</evidence>
<sequence>MEADLLLPGRFYRSERIKSSDEIRNLFKNGERVSVSGAKLFFLPNSLKINRIAFTLSRHYGSAVKRNRSKRYSREVYRSFKTYLNAGYDLLLLVYPGNDSFGMRYVQFSSLCDKAGLLKK</sequence>
<evidence type="ECO:0000256" key="1">
    <source>
        <dbReference type="ARBA" id="ARBA00022694"/>
    </source>
</evidence>
<comment type="function">
    <text evidence="6">RNaseP catalyzes the removal of the 5'-leader sequence from pre-tRNA to produce the mature 5'-terminus. It can also cleave other RNA substrates such as 4.5S RNA. The protein component plays an auxiliary but essential role in vivo by binding to the 5'-leader sequence and broadening the substrate specificity of the ribozyme.</text>
</comment>
<gene>
    <name evidence="6 8" type="primary">rnpA</name>
    <name evidence="8" type="ORF">HRI96_11695</name>
</gene>
<dbReference type="GO" id="GO:0004526">
    <property type="term" value="F:ribonuclease P activity"/>
    <property type="evidence" value="ECO:0007669"/>
    <property type="project" value="UniProtKB-UniRule"/>
</dbReference>
<dbReference type="EC" id="3.1.26.5" evidence="6 7"/>
<organism evidence="8 9">
    <name type="scientific">Treponema parvum</name>
    <dbReference type="NCBI Taxonomy" id="138851"/>
    <lineage>
        <taxon>Bacteria</taxon>
        <taxon>Pseudomonadati</taxon>
        <taxon>Spirochaetota</taxon>
        <taxon>Spirochaetia</taxon>
        <taxon>Spirochaetales</taxon>
        <taxon>Treponemataceae</taxon>
        <taxon>Treponema</taxon>
    </lineage>
</organism>
<evidence type="ECO:0000313" key="9">
    <source>
        <dbReference type="Proteomes" id="UP000671995"/>
    </source>
</evidence>
<protein>
    <recommendedName>
        <fullName evidence="6 7">Ribonuclease P protein component</fullName>
        <shortName evidence="6">RNase P protein</shortName>
        <shortName evidence="6">RNaseP protein</shortName>
        <ecNumber evidence="6 7">3.1.26.5</ecNumber>
    </recommendedName>
    <alternativeName>
        <fullName evidence="6">Protein C5</fullName>
    </alternativeName>
</protein>
<dbReference type="EMBL" id="CP054257">
    <property type="protein sequence ID" value="QTQ12801.1"/>
    <property type="molecule type" value="Genomic_DNA"/>
</dbReference>
<comment type="catalytic activity">
    <reaction evidence="6">
        <text>Endonucleolytic cleavage of RNA, removing 5'-extranucleotides from tRNA precursor.</text>
        <dbReference type="EC" id="3.1.26.5"/>
    </reaction>
</comment>
<keyword evidence="4 6" id="KW-0378">Hydrolase</keyword>
<keyword evidence="2 6" id="KW-0540">Nuclease</keyword>
<dbReference type="Proteomes" id="UP000671995">
    <property type="component" value="Chromosome"/>
</dbReference>